<protein>
    <recommendedName>
        <fullName evidence="5">Secreted protein</fullName>
    </recommendedName>
</protein>
<feature type="signal peptide" evidence="2">
    <location>
        <begin position="1"/>
        <end position="22"/>
    </location>
</feature>
<gene>
    <name evidence="3" type="ORF">DAPPUDRAFT_316535</name>
</gene>
<name>E9GD78_DAPPU</name>
<dbReference type="AlphaFoldDB" id="E9GD78"/>
<reference evidence="3 4" key="1">
    <citation type="journal article" date="2011" name="Science">
        <title>The ecoresponsive genome of Daphnia pulex.</title>
        <authorList>
            <person name="Colbourne J.K."/>
            <person name="Pfrender M.E."/>
            <person name="Gilbert D."/>
            <person name="Thomas W.K."/>
            <person name="Tucker A."/>
            <person name="Oakley T.H."/>
            <person name="Tokishita S."/>
            <person name="Aerts A."/>
            <person name="Arnold G.J."/>
            <person name="Basu M.K."/>
            <person name="Bauer D.J."/>
            <person name="Caceres C.E."/>
            <person name="Carmel L."/>
            <person name="Casola C."/>
            <person name="Choi J.H."/>
            <person name="Detter J.C."/>
            <person name="Dong Q."/>
            <person name="Dusheyko S."/>
            <person name="Eads B.D."/>
            <person name="Frohlich T."/>
            <person name="Geiler-Samerotte K.A."/>
            <person name="Gerlach D."/>
            <person name="Hatcher P."/>
            <person name="Jogdeo S."/>
            <person name="Krijgsveld J."/>
            <person name="Kriventseva E.V."/>
            <person name="Kultz D."/>
            <person name="Laforsch C."/>
            <person name="Lindquist E."/>
            <person name="Lopez J."/>
            <person name="Manak J.R."/>
            <person name="Muller J."/>
            <person name="Pangilinan J."/>
            <person name="Patwardhan R.P."/>
            <person name="Pitluck S."/>
            <person name="Pritham E.J."/>
            <person name="Rechtsteiner A."/>
            <person name="Rho M."/>
            <person name="Rogozin I.B."/>
            <person name="Sakarya O."/>
            <person name="Salamov A."/>
            <person name="Schaack S."/>
            <person name="Shapiro H."/>
            <person name="Shiga Y."/>
            <person name="Skalitzky C."/>
            <person name="Smith Z."/>
            <person name="Souvorov A."/>
            <person name="Sung W."/>
            <person name="Tang Z."/>
            <person name="Tsuchiya D."/>
            <person name="Tu H."/>
            <person name="Vos H."/>
            <person name="Wang M."/>
            <person name="Wolf Y.I."/>
            <person name="Yamagata H."/>
            <person name="Yamada T."/>
            <person name="Ye Y."/>
            <person name="Shaw J.R."/>
            <person name="Andrews J."/>
            <person name="Crease T.J."/>
            <person name="Tang H."/>
            <person name="Lucas S.M."/>
            <person name="Robertson H.M."/>
            <person name="Bork P."/>
            <person name="Koonin E.V."/>
            <person name="Zdobnov E.M."/>
            <person name="Grigoriev I.V."/>
            <person name="Lynch M."/>
            <person name="Boore J.L."/>
        </authorList>
    </citation>
    <scope>NUCLEOTIDE SEQUENCE [LARGE SCALE GENOMIC DNA]</scope>
</reference>
<dbReference type="EMBL" id="GL732539">
    <property type="protein sequence ID" value="EFX82741.1"/>
    <property type="molecule type" value="Genomic_DNA"/>
</dbReference>
<evidence type="ECO:0000313" key="3">
    <source>
        <dbReference type="EMBL" id="EFX82741.1"/>
    </source>
</evidence>
<dbReference type="InParanoid" id="E9GD78"/>
<organism evidence="3 4">
    <name type="scientific">Daphnia pulex</name>
    <name type="common">Water flea</name>
    <dbReference type="NCBI Taxonomy" id="6669"/>
    <lineage>
        <taxon>Eukaryota</taxon>
        <taxon>Metazoa</taxon>
        <taxon>Ecdysozoa</taxon>
        <taxon>Arthropoda</taxon>
        <taxon>Crustacea</taxon>
        <taxon>Branchiopoda</taxon>
        <taxon>Diplostraca</taxon>
        <taxon>Cladocera</taxon>
        <taxon>Anomopoda</taxon>
        <taxon>Daphniidae</taxon>
        <taxon>Daphnia</taxon>
    </lineage>
</organism>
<proteinExistence type="predicted"/>
<evidence type="ECO:0000256" key="2">
    <source>
        <dbReference type="SAM" id="SignalP"/>
    </source>
</evidence>
<evidence type="ECO:0000256" key="1">
    <source>
        <dbReference type="SAM" id="MobiDB-lite"/>
    </source>
</evidence>
<sequence length="128" mass="13969">MSSKQVLVLLIVAAFVVFSALGRPTEIVDSALKDNPPTGVIRVRFPSHSGLEEVEIFNRLLEPSSGGMKTEPNNQKNLQKGMGLESKGKDQPMVDSLSPTPEQRGNLEPGQIDPNQAEVAESERQQPY</sequence>
<accession>E9GD78</accession>
<dbReference type="OrthoDB" id="10312190at2759"/>
<keyword evidence="2" id="KW-0732">Signal</keyword>
<feature type="region of interest" description="Disordered" evidence="1">
    <location>
        <begin position="62"/>
        <end position="128"/>
    </location>
</feature>
<keyword evidence="4" id="KW-1185">Reference proteome</keyword>
<feature type="chain" id="PRO_5003241102" description="Secreted protein" evidence="2">
    <location>
        <begin position="23"/>
        <end position="128"/>
    </location>
</feature>
<evidence type="ECO:0000313" key="4">
    <source>
        <dbReference type="Proteomes" id="UP000000305"/>
    </source>
</evidence>
<evidence type="ECO:0008006" key="5">
    <source>
        <dbReference type="Google" id="ProtNLM"/>
    </source>
</evidence>
<dbReference type="Proteomes" id="UP000000305">
    <property type="component" value="Unassembled WGS sequence"/>
</dbReference>
<dbReference type="KEGG" id="dpx:DAPPUDRAFT_316535"/>
<dbReference type="HOGENOM" id="CLU_1961792_0_0_1"/>